<feature type="domain" description="PpiC" evidence="13">
    <location>
        <begin position="237"/>
        <end position="334"/>
    </location>
</feature>
<dbReference type="Pfam" id="PF13624">
    <property type="entry name" value="SurA_N_3"/>
    <property type="match status" value="1"/>
</dbReference>
<evidence type="ECO:0000256" key="10">
    <source>
        <dbReference type="ARBA" id="ARBA00042775"/>
    </source>
</evidence>
<comment type="caution">
    <text evidence="14">The sequence shown here is derived from an EMBL/GenBank/DDBJ whole genome shotgun (WGS) entry which is preliminary data.</text>
</comment>
<dbReference type="EMBL" id="JAYGJQ010000002">
    <property type="protein sequence ID" value="MEA9356818.1"/>
    <property type="molecule type" value="Genomic_DNA"/>
</dbReference>
<dbReference type="PANTHER" id="PTHR47529">
    <property type="entry name" value="PEPTIDYL-PROLYL CIS-TRANS ISOMERASE D"/>
    <property type="match status" value="1"/>
</dbReference>
<dbReference type="RefSeq" id="WP_323576714.1">
    <property type="nucleotide sequence ID" value="NZ_JAYGJQ010000002.1"/>
</dbReference>
<dbReference type="PANTHER" id="PTHR47529:SF1">
    <property type="entry name" value="PERIPLASMIC CHAPERONE PPID"/>
    <property type="match status" value="1"/>
</dbReference>
<gene>
    <name evidence="14" type="ORF">SHI21_11405</name>
</gene>
<sequence length="499" mass="55567">MSEFTKNKTAGVFATVLIGIIILAFMFTGYQQFEGGGSASNVGSVGGSPIKPEEYEQEYNRQLQFYKQIYGDDISAKQLEEMKIKDMVIKNIVQRKLLVKFAKDLGTFPSEEEVKAEIKGLPYFQTNGQFDITRYKGVLQANRLTPLEFEQDVIDQIRMKQMADLTNHFPLSKGYIADMAKFRAEKVNAEIVTISKNSLNQFIDVSSDEVARFLTVDTNLKRLESMFKERQSSLDKPETVTARHILIMSQGKADADVKAQIEKIAKEVTPANFAAKANQYTEDPSGKGKGGELKAFSKGQMVPEFDEAAFSQKPGTISAPIKTAYGYHLILVENKTPEVKAKFEDFREKFARETIQKDKVESLKTLTVSIANELRKALEAGNESEVKNIVAKYKLAYNKSSINRIDGVDAGTYLSADNMKTIFSSDLTKPQFHSFDDGANLVMIRTTPGAVVADLNAAAKAATDTASLQNTLAKKMMDNVLKELEANTRIKINHNAIRM</sequence>
<keyword evidence="7" id="KW-0143">Chaperone</keyword>
<comment type="similarity">
    <text evidence="8">Belongs to the PpiD chaperone family.</text>
</comment>
<dbReference type="InterPro" id="IPR046357">
    <property type="entry name" value="PPIase_dom_sf"/>
</dbReference>
<dbReference type="SUPFAM" id="SSF109998">
    <property type="entry name" value="Triger factor/SurA peptide-binding domain-like"/>
    <property type="match status" value="1"/>
</dbReference>
<evidence type="ECO:0000256" key="7">
    <source>
        <dbReference type="ARBA" id="ARBA00023186"/>
    </source>
</evidence>
<evidence type="ECO:0000259" key="13">
    <source>
        <dbReference type="PROSITE" id="PS50198"/>
    </source>
</evidence>
<evidence type="ECO:0000256" key="11">
    <source>
        <dbReference type="PROSITE-ProRule" id="PRU00278"/>
    </source>
</evidence>
<feature type="transmembrane region" description="Helical" evidence="12">
    <location>
        <begin position="12"/>
        <end position="30"/>
    </location>
</feature>
<evidence type="ECO:0000256" key="3">
    <source>
        <dbReference type="ARBA" id="ARBA00022519"/>
    </source>
</evidence>
<evidence type="ECO:0000313" key="14">
    <source>
        <dbReference type="EMBL" id="MEA9356818.1"/>
    </source>
</evidence>
<dbReference type="Proteomes" id="UP001302274">
    <property type="component" value="Unassembled WGS sequence"/>
</dbReference>
<evidence type="ECO:0000256" key="6">
    <source>
        <dbReference type="ARBA" id="ARBA00023136"/>
    </source>
</evidence>
<keyword evidence="15" id="KW-1185">Reference proteome</keyword>
<evidence type="ECO:0000256" key="4">
    <source>
        <dbReference type="ARBA" id="ARBA00022692"/>
    </source>
</evidence>
<dbReference type="Pfam" id="PF13616">
    <property type="entry name" value="Rotamase_3"/>
    <property type="match status" value="1"/>
</dbReference>
<organism evidence="14 15">
    <name type="scientific">Bacteriovorax antarcticus</name>
    <dbReference type="NCBI Taxonomy" id="3088717"/>
    <lineage>
        <taxon>Bacteria</taxon>
        <taxon>Pseudomonadati</taxon>
        <taxon>Bdellovibrionota</taxon>
        <taxon>Bacteriovoracia</taxon>
        <taxon>Bacteriovoracales</taxon>
        <taxon>Bacteriovoracaceae</taxon>
        <taxon>Bacteriovorax</taxon>
    </lineage>
</organism>
<dbReference type="SUPFAM" id="SSF54534">
    <property type="entry name" value="FKBP-like"/>
    <property type="match status" value="1"/>
</dbReference>
<keyword evidence="3" id="KW-0997">Cell inner membrane</keyword>
<keyword evidence="11" id="KW-0697">Rotamase</keyword>
<dbReference type="InterPro" id="IPR027304">
    <property type="entry name" value="Trigger_fact/SurA_dom_sf"/>
</dbReference>
<evidence type="ECO:0000256" key="1">
    <source>
        <dbReference type="ARBA" id="ARBA00004382"/>
    </source>
</evidence>
<comment type="subcellular location">
    <subcellularLocation>
        <location evidence="1">Cell inner membrane</location>
        <topology evidence="1">Single-pass type II membrane protein</topology>
        <orientation evidence="1">Periplasmic side</orientation>
    </subcellularLocation>
</comment>
<proteinExistence type="inferred from homology"/>
<keyword evidence="6 12" id="KW-0472">Membrane</keyword>
<evidence type="ECO:0000256" key="5">
    <source>
        <dbReference type="ARBA" id="ARBA00022989"/>
    </source>
</evidence>
<dbReference type="Gene3D" id="3.10.50.40">
    <property type="match status" value="1"/>
</dbReference>
<protein>
    <recommendedName>
        <fullName evidence="9">Periplasmic chaperone PpiD</fullName>
    </recommendedName>
    <alternativeName>
        <fullName evidence="10">Periplasmic folding chaperone</fullName>
    </alternativeName>
</protein>
<evidence type="ECO:0000256" key="9">
    <source>
        <dbReference type="ARBA" id="ARBA00040743"/>
    </source>
</evidence>
<evidence type="ECO:0000313" key="15">
    <source>
        <dbReference type="Proteomes" id="UP001302274"/>
    </source>
</evidence>
<keyword evidence="5 12" id="KW-1133">Transmembrane helix</keyword>
<evidence type="ECO:0000256" key="2">
    <source>
        <dbReference type="ARBA" id="ARBA00022475"/>
    </source>
</evidence>
<name>A0ABU5VUT9_9BACT</name>
<reference evidence="14 15" key="1">
    <citation type="submission" date="2023-11" db="EMBL/GenBank/DDBJ databases">
        <title>A Novel Polar Bacteriovorax (B. antarcticus) Isolated from the Biocrust in Antarctica.</title>
        <authorList>
            <person name="Mun W."/>
            <person name="Choi S.Y."/>
            <person name="Mitchell R.J."/>
        </authorList>
    </citation>
    <scope>NUCLEOTIDE SEQUENCE [LARGE SCALE GENOMIC DNA]</scope>
    <source>
        <strain evidence="14 15">PP10</strain>
    </source>
</reference>
<keyword evidence="11" id="KW-0413">Isomerase</keyword>
<dbReference type="InterPro" id="IPR052029">
    <property type="entry name" value="PpiD_chaperone"/>
</dbReference>
<evidence type="ECO:0000256" key="12">
    <source>
        <dbReference type="SAM" id="Phobius"/>
    </source>
</evidence>
<keyword evidence="2" id="KW-1003">Cell membrane</keyword>
<dbReference type="InterPro" id="IPR000297">
    <property type="entry name" value="PPIase_PpiC"/>
</dbReference>
<accession>A0ABU5VUT9</accession>
<evidence type="ECO:0000256" key="8">
    <source>
        <dbReference type="ARBA" id="ARBA00038408"/>
    </source>
</evidence>
<dbReference type="PROSITE" id="PS50198">
    <property type="entry name" value="PPIC_PPIASE_2"/>
    <property type="match status" value="1"/>
</dbReference>
<keyword evidence="4 12" id="KW-0812">Transmembrane</keyword>